<dbReference type="SFLD" id="SFLDS00019">
    <property type="entry name" value="Glutathione_Transferase_(cytos"/>
    <property type="match status" value="1"/>
</dbReference>
<dbReference type="Gene3D" id="3.40.30.10">
    <property type="entry name" value="Glutaredoxin"/>
    <property type="match status" value="1"/>
</dbReference>
<dbReference type="SUPFAM" id="SSF52833">
    <property type="entry name" value="Thioredoxin-like"/>
    <property type="match status" value="1"/>
</dbReference>
<dbReference type="InterPro" id="IPR040079">
    <property type="entry name" value="Glutathione_S-Trfase"/>
</dbReference>
<evidence type="ECO:0000313" key="4">
    <source>
        <dbReference type="EMBL" id="WPC76188.1"/>
    </source>
</evidence>
<name>A0ABZ0QLB0_9VIBR</name>
<dbReference type="InterPro" id="IPR036249">
    <property type="entry name" value="Thioredoxin-like_sf"/>
</dbReference>
<reference evidence="4 5" key="1">
    <citation type="submission" date="2023-11" db="EMBL/GenBank/DDBJ databases">
        <title>Plant-associative lifestyle of Vibrio porteresiae and its evolutionary dynamics.</title>
        <authorList>
            <person name="Rameshkumar N."/>
            <person name="Kirti K."/>
        </authorList>
    </citation>
    <scope>NUCLEOTIDE SEQUENCE [LARGE SCALE GENOMIC DNA]</scope>
    <source>
        <strain evidence="4 5">MSSRF30</strain>
    </source>
</reference>
<dbReference type="InterPro" id="IPR004046">
    <property type="entry name" value="GST_C"/>
</dbReference>
<dbReference type="Proteomes" id="UP001304071">
    <property type="component" value="Chromosome 2"/>
</dbReference>
<organism evidence="4 5">
    <name type="scientific">Vibrio porteresiae DSM 19223</name>
    <dbReference type="NCBI Taxonomy" id="1123496"/>
    <lineage>
        <taxon>Bacteria</taxon>
        <taxon>Pseudomonadati</taxon>
        <taxon>Pseudomonadota</taxon>
        <taxon>Gammaproteobacteria</taxon>
        <taxon>Vibrionales</taxon>
        <taxon>Vibrionaceae</taxon>
        <taxon>Vibrio</taxon>
    </lineage>
</organism>
<protein>
    <submittedName>
        <fullName evidence="4">Glutathione S-transferase family protein</fullName>
    </submittedName>
</protein>
<evidence type="ECO:0000313" key="5">
    <source>
        <dbReference type="Proteomes" id="UP001304071"/>
    </source>
</evidence>
<evidence type="ECO:0000259" key="2">
    <source>
        <dbReference type="PROSITE" id="PS50404"/>
    </source>
</evidence>
<accession>A0ABZ0QLB0</accession>
<dbReference type="SUPFAM" id="SSF47616">
    <property type="entry name" value="GST C-terminal domain-like"/>
    <property type="match status" value="1"/>
</dbReference>
<dbReference type="CDD" id="cd03188">
    <property type="entry name" value="GST_C_Beta"/>
    <property type="match status" value="1"/>
</dbReference>
<dbReference type="PANTHER" id="PTHR44051:SF8">
    <property type="entry name" value="GLUTATHIONE S-TRANSFERASE GSTA"/>
    <property type="match status" value="1"/>
</dbReference>
<keyword evidence="5" id="KW-1185">Reference proteome</keyword>
<dbReference type="RefSeq" id="WP_261896595.1">
    <property type="nucleotide sequence ID" value="NZ_AP024896.1"/>
</dbReference>
<dbReference type="PROSITE" id="PS50404">
    <property type="entry name" value="GST_NTER"/>
    <property type="match status" value="1"/>
</dbReference>
<dbReference type="InterPro" id="IPR036282">
    <property type="entry name" value="Glutathione-S-Trfase_C_sf"/>
</dbReference>
<evidence type="ECO:0000259" key="3">
    <source>
        <dbReference type="PROSITE" id="PS50405"/>
    </source>
</evidence>
<dbReference type="PANTHER" id="PTHR44051">
    <property type="entry name" value="GLUTATHIONE S-TRANSFERASE-RELATED"/>
    <property type="match status" value="1"/>
</dbReference>
<dbReference type="InterPro" id="IPR010987">
    <property type="entry name" value="Glutathione-S-Trfase_C-like"/>
</dbReference>
<dbReference type="EMBL" id="CP138204">
    <property type="protein sequence ID" value="WPC76188.1"/>
    <property type="molecule type" value="Genomic_DNA"/>
</dbReference>
<gene>
    <name evidence="4" type="ORF">R8Z52_16800</name>
</gene>
<evidence type="ECO:0000256" key="1">
    <source>
        <dbReference type="RuleBase" id="RU003494"/>
    </source>
</evidence>
<dbReference type="InterPro" id="IPR004045">
    <property type="entry name" value="Glutathione_S-Trfase_N"/>
</dbReference>
<dbReference type="CDD" id="cd03057">
    <property type="entry name" value="GST_N_Beta"/>
    <property type="match status" value="1"/>
</dbReference>
<sequence length="215" mass="25058">MYQLYYSPRNASAAVHWLLHDLNVPYELIRVDRKQQQQKSAEYLKLNPSGRIPTLLIDDQPLSETAAILITLCERHPEQAKMPALVSPDRSKFWQWMMYLTNTLQNELMVYFYPHTTDSNGIEAIKQAQVVRLAEILTLIDRELSHHTYLVGDTLTACDFFLFLLGYWCLALPQPLTEYPNLTRFMRLMAKHPSITAVNDIEQFDLDCDIFTFID</sequence>
<dbReference type="Pfam" id="PF02798">
    <property type="entry name" value="GST_N"/>
    <property type="match status" value="1"/>
</dbReference>
<proteinExistence type="inferred from homology"/>
<feature type="domain" description="GST C-terminal" evidence="3">
    <location>
        <begin position="86"/>
        <end position="210"/>
    </location>
</feature>
<comment type="similarity">
    <text evidence="1">Belongs to the GST superfamily.</text>
</comment>
<dbReference type="SFLD" id="SFLDG01150">
    <property type="entry name" value="Main.1:_Beta-like"/>
    <property type="match status" value="1"/>
</dbReference>
<dbReference type="Gene3D" id="1.20.1050.10">
    <property type="match status" value="1"/>
</dbReference>
<dbReference type="SFLD" id="SFLDG00358">
    <property type="entry name" value="Main_(cytGST)"/>
    <property type="match status" value="1"/>
</dbReference>
<dbReference type="Pfam" id="PF00043">
    <property type="entry name" value="GST_C"/>
    <property type="match status" value="1"/>
</dbReference>
<feature type="domain" description="GST N-terminal" evidence="2">
    <location>
        <begin position="1"/>
        <end position="80"/>
    </location>
</feature>
<dbReference type="PROSITE" id="PS50405">
    <property type="entry name" value="GST_CTER"/>
    <property type="match status" value="1"/>
</dbReference>